<accession>A0AAD7NPB4</accession>
<evidence type="ECO:0000313" key="3">
    <source>
        <dbReference type="Proteomes" id="UP001215598"/>
    </source>
</evidence>
<protein>
    <submittedName>
        <fullName evidence="2">Uncharacterized protein</fullName>
    </submittedName>
</protein>
<keyword evidence="3" id="KW-1185">Reference proteome</keyword>
<proteinExistence type="predicted"/>
<feature type="compositionally biased region" description="Low complexity" evidence="1">
    <location>
        <begin position="389"/>
        <end position="422"/>
    </location>
</feature>
<dbReference type="Proteomes" id="UP001215598">
    <property type="component" value="Unassembled WGS sequence"/>
</dbReference>
<dbReference type="EMBL" id="JARKIB010000017">
    <property type="protein sequence ID" value="KAJ7770049.1"/>
    <property type="molecule type" value="Genomic_DNA"/>
</dbReference>
<reference evidence="2" key="1">
    <citation type="submission" date="2023-03" db="EMBL/GenBank/DDBJ databases">
        <title>Massive genome expansion in bonnet fungi (Mycena s.s.) driven by repeated elements and novel gene families across ecological guilds.</title>
        <authorList>
            <consortium name="Lawrence Berkeley National Laboratory"/>
            <person name="Harder C.B."/>
            <person name="Miyauchi S."/>
            <person name="Viragh M."/>
            <person name="Kuo A."/>
            <person name="Thoen E."/>
            <person name="Andreopoulos B."/>
            <person name="Lu D."/>
            <person name="Skrede I."/>
            <person name="Drula E."/>
            <person name="Henrissat B."/>
            <person name="Morin E."/>
            <person name="Kohler A."/>
            <person name="Barry K."/>
            <person name="LaButti K."/>
            <person name="Morin E."/>
            <person name="Salamov A."/>
            <person name="Lipzen A."/>
            <person name="Mereny Z."/>
            <person name="Hegedus B."/>
            <person name="Baldrian P."/>
            <person name="Stursova M."/>
            <person name="Weitz H."/>
            <person name="Taylor A."/>
            <person name="Grigoriev I.V."/>
            <person name="Nagy L.G."/>
            <person name="Martin F."/>
            <person name="Kauserud H."/>
        </authorList>
    </citation>
    <scope>NUCLEOTIDE SEQUENCE</scope>
    <source>
        <strain evidence="2">CBHHK182m</strain>
    </source>
</reference>
<feature type="region of interest" description="Disordered" evidence="1">
    <location>
        <begin position="343"/>
        <end position="463"/>
    </location>
</feature>
<dbReference type="AlphaFoldDB" id="A0AAD7NPB4"/>
<name>A0AAD7NPB4_9AGAR</name>
<evidence type="ECO:0000256" key="1">
    <source>
        <dbReference type="SAM" id="MobiDB-lite"/>
    </source>
</evidence>
<sequence length="639" mass="70792">MQLDVGTLLLRRFSVRKNPEGKKPGKVSWVHGTKKVFCEKRAAEWEAAQEMGVAATTRFYDGIVNLYIKKYGYDMKDEDDLTEDTEDPTDANARDADASSVTADEAARRTKVSSAIRGRIGAWYRTHYGGGVEKGDQNLFMDLMAGGVEMGSVKPAKMQEWQFYSKNHYDERVKTRFEHAWKTEVQRCADLELPEPHEVKVRGIVTRQAWEEEDEDFKKLVRAAQEKEYAQVVRAWEIARAEEPSQTKEELSAALHNAGRYLQPVADLIQKRFGMNVTIMMCGPVGVRGGAIDVRSVHAGVTKGLTGKKWYQYDAKGYREAEKSMIRFSERCFTTQECSDRAVASDERNGEELGSAGHQAGVSSTGDTPNPTTIPVIAASSTTIPPNDTTVSPANPSTTTTPNGATASTATPNPASASPTTPLGTDNVGPRPEDGPPQSGGQARGTQSPRASPGRDTPEPIPEAWKRVDMAKWPAELRNAHTAFAMGAKWGSEWSGLVNEYLDYEAACGYQDGGGRVGGDNRPEEIAAWVNRGRKWFSPPKIARLGQLGEEGSYADNWWNWWKSIQPVEREPIDDTGMLTWPMGKMTWGKLTKMFGRNGFMQVMAGLLWWGLEEFRSHDDEDTSGYPDQTPKGVFILPT</sequence>
<organism evidence="2 3">
    <name type="scientific">Mycena metata</name>
    <dbReference type="NCBI Taxonomy" id="1033252"/>
    <lineage>
        <taxon>Eukaryota</taxon>
        <taxon>Fungi</taxon>
        <taxon>Dikarya</taxon>
        <taxon>Basidiomycota</taxon>
        <taxon>Agaricomycotina</taxon>
        <taxon>Agaricomycetes</taxon>
        <taxon>Agaricomycetidae</taxon>
        <taxon>Agaricales</taxon>
        <taxon>Marasmiineae</taxon>
        <taxon>Mycenaceae</taxon>
        <taxon>Mycena</taxon>
    </lineage>
</organism>
<feature type="compositionally biased region" description="Acidic residues" evidence="1">
    <location>
        <begin position="79"/>
        <end position="89"/>
    </location>
</feature>
<feature type="region of interest" description="Disordered" evidence="1">
    <location>
        <begin position="79"/>
        <end position="108"/>
    </location>
</feature>
<feature type="compositionally biased region" description="Polar residues" evidence="1">
    <location>
        <begin position="439"/>
        <end position="450"/>
    </location>
</feature>
<evidence type="ECO:0000313" key="2">
    <source>
        <dbReference type="EMBL" id="KAJ7770049.1"/>
    </source>
</evidence>
<comment type="caution">
    <text evidence="2">The sequence shown here is derived from an EMBL/GenBank/DDBJ whole genome shotgun (WGS) entry which is preliminary data.</text>
</comment>
<gene>
    <name evidence="2" type="ORF">B0H16DRAFT_1715674</name>
</gene>
<feature type="compositionally biased region" description="Polar residues" evidence="1">
    <location>
        <begin position="361"/>
        <end position="388"/>
    </location>
</feature>